<dbReference type="PROSITE" id="PS01350">
    <property type="entry name" value="ISPF"/>
    <property type="match status" value="1"/>
</dbReference>
<feature type="binding site" evidence="8">
    <location>
        <position position="143"/>
    </location>
    <ligand>
        <name>4-CDP-2-C-methyl-D-erythritol 2-phosphate</name>
        <dbReference type="ChEBI" id="CHEBI:57919"/>
    </ligand>
</feature>
<feature type="domain" description="2-C-methyl-D-erythritol 2,4-cyclodiphosphate synthase" evidence="10">
    <location>
        <begin position="2"/>
        <end position="155"/>
    </location>
</feature>
<organism evidence="11 12">
    <name type="scientific">Thermovibrio ammonificans (strain DSM 15698 / JCM 12110 / HB-1)</name>
    <dbReference type="NCBI Taxonomy" id="648996"/>
    <lineage>
        <taxon>Bacteria</taxon>
        <taxon>Pseudomonadati</taxon>
        <taxon>Aquificota</taxon>
        <taxon>Aquificia</taxon>
        <taxon>Desulfurobacteriales</taxon>
        <taxon>Desulfurobacteriaceae</taxon>
        <taxon>Thermovibrio</taxon>
    </lineage>
</organism>
<evidence type="ECO:0000313" key="11">
    <source>
        <dbReference type="EMBL" id="ADU96588.1"/>
    </source>
</evidence>
<feature type="site" description="Transition state stabilizer" evidence="8">
    <location>
        <position position="134"/>
    </location>
</feature>
<reference evidence="11" key="1">
    <citation type="submission" date="2011-01" db="EMBL/GenBank/DDBJ databases">
        <title>Complete sequence of chromosome of Thermovibrio ammonificans HB-1.</title>
        <authorList>
            <consortium name="US DOE Joint Genome Institute"/>
            <person name="Lucas S."/>
            <person name="Copeland A."/>
            <person name="Lapidus A."/>
            <person name="Cheng J.-F."/>
            <person name="Goodwin L."/>
            <person name="Pitluck S."/>
            <person name="Davenport K."/>
            <person name="Detter J.C."/>
            <person name="Han C."/>
            <person name="Tapia R."/>
            <person name="Land M."/>
            <person name="Hauser L."/>
            <person name="Kyrpides N."/>
            <person name="Ivanova N."/>
            <person name="Ovchinnikova G."/>
            <person name="Vetriani C."/>
            <person name="Woyke T."/>
        </authorList>
    </citation>
    <scope>NUCLEOTIDE SEQUENCE [LARGE SCALE GENOMIC DNA]</scope>
    <source>
        <strain evidence="11">HB-1</strain>
    </source>
</reference>
<comment type="subunit">
    <text evidence="8">Homotrimer.</text>
</comment>
<comment type="pathway">
    <text evidence="2 8">Isoprenoid biosynthesis; isopentenyl diphosphate biosynthesis via DXP pathway; isopentenyl diphosphate from 1-deoxy-D-xylulose 5-phosphate: step 4/6.</text>
</comment>
<protein>
    <recommendedName>
        <fullName evidence="4 8">2-C-methyl-D-erythritol 2,4-cyclodiphosphate synthase</fullName>
        <shortName evidence="8">MECDP-synthase</shortName>
        <shortName evidence="8">MECPP-synthase</shortName>
        <shortName evidence="8">MECPS</shortName>
        <ecNumber evidence="4 8">4.6.1.12</ecNumber>
    </recommendedName>
</protein>
<evidence type="ECO:0000256" key="4">
    <source>
        <dbReference type="ARBA" id="ARBA00012579"/>
    </source>
</evidence>
<dbReference type="Gene3D" id="3.30.1330.50">
    <property type="entry name" value="2-C-methyl-D-erythritol 2,4-cyclodiphosphate synthase"/>
    <property type="match status" value="1"/>
</dbReference>
<dbReference type="FunFam" id="3.30.1330.50:FF:000001">
    <property type="entry name" value="2-C-methyl-D-erythritol 2,4-cyclodiphosphate synthase"/>
    <property type="match status" value="1"/>
</dbReference>
<dbReference type="GO" id="GO:0008685">
    <property type="term" value="F:2-C-methyl-D-erythritol 2,4-cyclodiphosphate synthase activity"/>
    <property type="evidence" value="ECO:0007669"/>
    <property type="project" value="UniProtKB-UniRule"/>
</dbReference>
<dbReference type="CDD" id="cd00554">
    <property type="entry name" value="MECDP_synthase"/>
    <property type="match status" value="1"/>
</dbReference>
<feature type="binding site" evidence="8">
    <location>
        <begin position="62"/>
        <end position="66"/>
    </location>
    <ligand>
        <name>4-CDP-2-C-methyl-D-erythritol 2-phosphate</name>
        <dbReference type="ChEBI" id="CHEBI:57919"/>
    </ligand>
</feature>
<proteinExistence type="inferred from homology"/>
<comment type="catalytic activity">
    <reaction evidence="1 8 9">
        <text>4-CDP-2-C-methyl-D-erythritol 2-phosphate = 2-C-methyl-D-erythritol 2,4-cyclic diphosphate + CMP</text>
        <dbReference type="Rhea" id="RHEA:23864"/>
        <dbReference type="ChEBI" id="CHEBI:57919"/>
        <dbReference type="ChEBI" id="CHEBI:58483"/>
        <dbReference type="ChEBI" id="CHEBI:60377"/>
        <dbReference type="EC" id="4.6.1.12"/>
    </reaction>
</comment>
<comment type="similarity">
    <text evidence="3 8 9">Belongs to the IspF family.</text>
</comment>
<dbReference type="HAMAP" id="MF_00107">
    <property type="entry name" value="IspF"/>
    <property type="match status" value="1"/>
</dbReference>
<evidence type="ECO:0000256" key="2">
    <source>
        <dbReference type="ARBA" id="ARBA00004709"/>
    </source>
</evidence>
<dbReference type="PANTHER" id="PTHR43181:SF1">
    <property type="entry name" value="2-C-METHYL-D-ERYTHRITOL 2,4-CYCLODIPHOSPHATE SYNTHASE, CHLOROPLASTIC"/>
    <property type="match status" value="1"/>
</dbReference>
<dbReference type="NCBIfam" id="TIGR00151">
    <property type="entry name" value="ispF"/>
    <property type="match status" value="1"/>
</dbReference>
<dbReference type="RefSeq" id="WP_013537374.1">
    <property type="nucleotide sequence ID" value="NC_014926.1"/>
</dbReference>
<evidence type="ECO:0000256" key="3">
    <source>
        <dbReference type="ARBA" id="ARBA00008480"/>
    </source>
</evidence>
<dbReference type="UniPathway" id="UPA00056">
    <property type="reaction ID" value="UER00095"/>
</dbReference>
<dbReference type="InterPro" id="IPR036571">
    <property type="entry name" value="MECDP_synthase_sf"/>
</dbReference>
<dbReference type="Proteomes" id="UP000006362">
    <property type="component" value="Chromosome"/>
</dbReference>
<dbReference type="GO" id="GO:0016114">
    <property type="term" value="P:terpenoid biosynthetic process"/>
    <property type="evidence" value="ECO:0007669"/>
    <property type="project" value="InterPro"/>
</dbReference>
<feature type="binding site" evidence="8">
    <location>
        <position position="11"/>
    </location>
    <ligand>
        <name>a divalent metal cation</name>
        <dbReference type="ChEBI" id="CHEBI:60240"/>
    </ligand>
</feature>
<feature type="binding site" evidence="8">
    <location>
        <position position="43"/>
    </location>
    <ligand>
        <name>a divalent metal cation</name>
        <dbReference type="ChEBI" id="CHEBI:60240"/>
    </ligand>
</feature>
<dbReference type="KEGG" id="tam:Theam_0616"/>
<evidence type="ECO:0000313" key="12">
    <source>
        <dbReference type="Proteomes" id="UP000006362"/>
    </source>
</evidence>
<dbReference type="EC" id="4.6.1.12" evidence="4 8"/>
<comment type="function">
    <text evidence="8">Involved in the biosynthesis of isopentenyl diphosphate (IPP) and dimethylallyl diphosphate (DMAPP), two major building blocks of isoprenoid compounds. Catalyzes the conversion of 4-diphosphocytidyl-2-C-methyl-D-erythritol 2-phosphate (CDP-ME2P) to 2-C-methyl-D-erythritol 2,4-cyclodiphosphate (ME-CPP) with a corresponding release of cytidine 5-monophosphate (CMP).</text>
</comment>
<dbReference type="SUPFAM" id="SSF69765">
    <property type="entry name" value="IpsF-like"/>
    <property type="match status" value="1"/>
</dbReference>
<evidence type="ECO:0000256" key="6">
    <source>
        <dbReference type="ARBA" id="ARBA00023229"/>
    </source>
</evidence>
<evidence type="ECO:0000256" key="7">
    <source>
        <dbReference type="ARBA" id="ARBA00023239"/>
    </source>
</evidence>
<dbReference type="GO" id="GO:0019288">
    <property type="term" value="P:isopentenyl diphosphate biosynthetic process, methylerythritol 4-phosphate pathway"/>
    <property type="evidence" value="ECO:0007669"/>
    <property type="project" value="UniProtKB-UniRule"/>
</dbReference>
<dbReference type="OrthoDB" id="9806837at2"/>
<dbReference type="eggNOG" id="COG0245">
    <property type="taxonomic scope" value="Bacteria"/>
</dbReference>
<dbReference type="HOGENOM" id="CLU_084630_2_0_0"/>
<evidence type="ECO:0000259" key="10">
    <source>
        <dbReference type="Pfam" id="PF02542"/>
    </source>
</evidence>
<sequence>MFRVGIGYDAHRLESGYRLVLGGVEIPYHKGLKGHSDADVLVHAVCDAALGAAALGDIGEHFPDTDPKYRGISSLRLLEKVAQLLRLEGFTVVNVDTVVVAQAPKLKPYKRQMAENIARALGILPSQVSVKATTTEGMGFEGRGEGISAQAVVLIREVGGIERW</sequence>
<dbReference type="Pfam" id="PF02542">
    <property type="entry name" value="YgbB"/>
    <property type="match status" value="1"/>
</dbReference>
<dbReference type="AlphaFoldDB" id="E8T604"/>
<keyword evidence="6 8" id="KW-0414">Isoprene biosynthesis</keyword>
<feature type="site" description="Transition state stabilizer" evidence="8">
    <location>
        <position position="35"/>
    </location>
</feature>
<name>E8T604_THEA1</name>
<feature type="binding site" evidence="8">
    <location>
        <begin position="35"/>
        <end position="36"/>
    </location>
    <ligand>
        <name>4-CDP-2-C-methyl-D-erythritol 2-phosphate</name>
        <dbReference type="ChEBI" id="CHEBI:57919"/>
    </ligand>
</feature>
<evidence type="ECO:0000256" key="5">
    <source>
        <dbReference type="ARBA" id="ARBA00022723"/>
    </source>
</evidence>
<keyword evidence="12" id="KW-1185">Reference proteome</keyword>
<dbReference type="InterPro" id="IPR003526">
    <property type="entry name" value="MECDP_synthase"/>
</dbReference>
<gene>
    <name evidence="8" type="primary">ispF</name>
    <name evidence="11" type="ordered locus">Theam_0616</name>
</gene>
<keyword evidence="5 8" id="KW-0479">Metal-binding</keyword>
<comment type="caution">
    <text evidence="8">Lacks conserved residue(s) required for the propagation of feature annotation.</text>
</comment>
<dbReference type="PANTHER" id="PTHR43181">
    <property type="entry name" value="2-C-METHYL-D-ERYTHRITOL 2,4-CYCLODIPHOSPHATE SYNTHASE, CHLOROPLASTIC"/>
    <property type="match status" value="1"/>
</dbReference>
<feature type="binding site" evidence="8">
    <location>
        <position position="9"/>
    </location>
    <ligand>
        <name>a divalent metal cation</name>
        <dbReference type="ChEBI" id="CHEBI:60240"/>
    </ligand>
</feature>
<keyword evidence="7 8" id="KW-0456">Lyase</keyword>
<comment type="cofactor">
    <cofactor evidence="8">
        <name>a divalent metal cation</name>
        <dbReference type="ChEBI" id="CHEBI:60240"/>
    </cofactor>
    <text evidence="8">Binds 1 divalent metal cation per subunit.</text>
</comment>
<accession>E8T604</accession>
<dbReference type="GO" id="GO:0046872">
    <property type="term" value="F:metal ion binding"/>
    <property type="evidence" value="ECO:0007669"/>
    <property type="project" value="UniProtKB-KW"/>
</dbReference>
<evidence type="ECO:0000256" key="8">
    <source>
        <dbReference type="HAMAP-Rule" id="MF_00107"/>
    </source>
</evidence>
<dbReference type="STRING" id="648996.Theam_0616"/>
<feature type="binding site" evidence="8">
    <location>
        <position position="140"/>
    </location>
    <ligand>
        <name>4-CDP-2-C-methyl-D-erythritol 2-phosphate</name>
        <dbReference type="ChEBI" id="CHEBI:57919"/>
    </ligand>
</feature>
<feature type="binding site" evidence="8">
    <location>
        <begin position="133"/>
        <end position="136"/>
    </location>
    <ligand>
        <name>4-CDP-2-C-methyl-D-erythritol 2-phosphate</name>
        <dbReference type="ChEBI" id="CHEBI:57919"/>
    </ligand>
</feature>
<dbReference type="InterPro" id="IPR020555">
    <property type="entry name" value="MECDP_synthase_CS"/>
</dbReference>
<feature type="binding site" evidence="8">
    <location>
        <begin position="57"/>
        <end position="59"/>
    </location>
    <ligand>
        <name>4-CDP-2-C-methyl-D-erythritol 2-phosphate</name>
        <dbReference type="ChEBI" id="CHEBI:57919"/>
    </ligand>
</feature>
<dbReference type="EMBL" id="CP002444">
    <property type="protein sequence ID" value="ADU96588.1"/>
    <property type="molecule type" value="Genomic_DNA"/>
</dbReference>
<evidence type="ECO:0000256" key="1">
    <source>
        <dbReference type="ARBA" id="ARBA00000200"/>
    </source>
</evidence>
<evidence type="ECO:0000256" key="9">
    <source>
        <dbReference type="RuleBase" id="RU004395"/>
    </source>
</evidence>
<feature type="binding site" evidence="8">
    <location>
        <begin position="9"/>
        <end position="11"/>
    </location>
    <ligand>
        <name>4-CDP-2-C-methyl-D-erythritol 2-phosphate</name>
        <dbReference type="ChEBI" id="CHEBI:57919"/>
    </ligand>
</feature>